<feature type="region of interest" description="Disordered" evidence="1">
    <location>
        <begin position="525"/>
        <end position="568"/>
    </location>
</feature>
<dbReference type="SUPFAM" id="SSF52047">
    <property type="entry name" value="RNI-like"/>
    <property type="match status" value="1"/>
</dbReference>
<dbReference type="Proteomes" id="UP000780801">
    <property type="component" value="Unassembled WGS sequence"/>
</dbReference>
<dbReference type="AlphaFoldDB" id="A0A9P6KFR0"/>
<evidence type="ECO:0000313" key="2">
    <source>
        <dbReference type="EMBL" id="KAF9583899.1"/>
    </source>
</evidence>
<dbReference type="EMBL" id="JAABOA010000556">
    <property type="protein sequence ID" value="KAF9583899.1"/>
    <property type="molecule type" value="Genomic_DNA"/>
</dbReference>
<evidence type="ECO:0000256" key="1">
    <source>
        <dbReference type="SAM" id="MobiDB-lite"/>
    </source>
</evidence>
<reference evidence="2" key="1">
    <citation type="journal article" date="2020" name="Fungal Divers.">
        <title>Resolving the Mortierellaceae phylogeny through synthesis of multi-gene phylogenetics and phylogenomics.</title>
        <authorList>
            <person name="Vandepol N."/>
            <person name="Liber J."/>
            <person name="Desiro A."/>
            <person name="Na H."/>
            <person name="Kennedy M."/>
            <person name="Barry K."/>
            <person name="Grigoriev I.V."/>
            <person name="Miller A.N."/>
            <person name="O'Donnell K."/>
            <person name="Stajich J.E."/>
            <person name="Bonito G."/>
        </authorList>
    </citation>
    <scope>NUCLEOTIDE SEQUENCE</scope>
    <source>
        <strain evidence="2">KOD1015</strain>
    </source>
</reference>
<dbReference type="OrthoDB" id="2447452at2759"/>
<sequence>MYKAIGRPRGMDVSDVPQFYLRSEGINVENLLQLCDKDSDRFTAGERVAMEDFLNRCHNLKTLELAVGSPYAFRWIASTLQAQSTPRPSSVQLMQRPMERLEKLSLWSNRGHTVLAYALSDAIAAFGKTLQELTCTDSSSYPVSYPYLDGADDFSELERLPSSMSVCVNWHLPRVRCIRISLGRAIQFGSFDECPLLEELSIFTTRQQLKTSDPYLNGDPLMDYQTLMPVWKLPRLRTLVLTGDIMVRFNYESLRSMKQLSDMAIHIQRSGSEFNFANIYSSLYSLPLQQAFESMKARIQTRNESAGDEDHVPVCCETSDFLPWNWKSDSLVKLSLHGPPVMALNLQLLEQLPSLREVSLAVPNNCQYTFSASETEAMARVFSMQRLGNLQVEPLDHLLQEQWKLFARPLKRSISDQYVKPSLSMFMRNSKRQGIAGLWDHSIQPFVQSRLQEFSISSPLVHDVPETLVQLLAWSAPNLKTLRLDSQSVFDAKAEETIVMLLKAIPTADKIIKFRATQETAKVRSQGSGGVLTTLDSSTQEGGSRKGQVPRQELGISDNTSKPKGHPVYSKSGLKSFLIKVLVHVGLSQKSLRELGLRLIKSHEVKIYQGQGVRLYRLQGRDYVEEGDLQIL</sequence>
<name>A0A9P6KFR0_9FUNG</name>
<keyword evidence="3" id="KW-1185">Reference proteome</keyword>
<proteinExistence type="predicted"/>
<gene>
    <name evidence="2" type="ORF">BGW38_008176</name>
</gene>
<organism evidence="2 3">
    <name type="scientific">Lunasporangiospora selenospora</name>
    <dbReference type="NCBI Taxonomy" id="979761"/>
    <lineage>
        <taxon>Eukaryota</taxon>
        <taxon>Fungi</taxon>
        <taxon>Fungi incertae sedis</taxon>
        <taxon>Mucoromycota</taxon>
        <taxon>Mortierellomycotina</taxon>
        <taxon>Mortierellomycetes</taxon>
        <taxon>Mortierellales</taxon>
        <taxon>Mortierellaceae</taxon>
        <taxon>Lunasporangiospora</taxon>
    </lineage>
</organism>
<protein>
    <submittedName>
        <fullName evidence="2">Uncharacterized protein</fullName>
    </submittedName>
</protein>
<evidence type="ECO:0000313" key="3">
    <source>
        <dbReference type="Proteomes" id="UP000780801"/>
    </source>
</evidence>
<comment type="caution">
    <text evidence="2">The sequence shown here is derived from an EMBL/GenBank/DDBJ whole genome shotgun (WGS) entry which is preliminary data.</text>
</comment>
<accession>A0A9P6KFR0</accession>